<sequence>MLCIVAQVLASLPGSSQVQRSTSSSADLEDRQLWDLERIPTASSSLSCIDSAHRQQPYVIVDHEPAYLHRSATV</sequence>
<dbReference type="Proteomes" id="UP000799436">
    <property type="component" value="Unassembled WGS sequence"/>
</dbReference>
<reference evidence="1" key="1">
    <citation type="journal article" date="2020" name="Stud. Mycol.">
        <title>101 Dothideomycetes genomes: a test case for predicting lifestyles and emergence of pathogens.</title>
        <authorList>
            <person name="Haridas S."/>
            <person name="Albert R."/>
            <person name="Binder M."/>
            <person name="Bloem J."/>
            <person name="Labutti K."/>
            <person name="Salamov A."/>
            <person name="Andreopoulos B."/>
            <person name="Baker S."/>
            <person name="Barry K."/>
            <person name="Bills G."/>
            <person name="Bluhm B."/>
            <person name="Cannon C."/>
            <person name="Castanera R."/>
            <person name="Culley D."/>
            <person name="Daum C."/>
            <person name="Ezra D."/>
            <person name="Gonzalez J."/>
            <person name="Henrissat B."/>
            <person name="Kuo A."/>
            <person name="Liang C."/>
            <person name="Lipzen A."/>
            <person name="Lutzoni F."/>
            <person name="Magnuson J."/>
            <person name="Mondo S."/>
            <person name="Nolan M."/>
            <person name="Ohm R."/>
            <person name="Pangilinan J."/>
            <person name="Park H.-J."/>
            <person name="Ramirez L."/>
            <person name="Alfaro M."/>
            <person name="Sun H."/>
            <person name="Tritt A."/>
            <person name="Yoshinaga Y."/>
            <person name="Zwiers L.-H."/>
            <person name="Turgeon B."/>
            <person name="Goodwin S."/>
            <person name="Spatafora J."/>
            <person name="Crous P."/>
            <person name="Grigoriev I."/>
        </authorList>
    </citation>
    <scope>NUCLEOTIDE SEQUENCE</scope>
    <source>
        <strain evidence="1">CBS 116005</strain>
    </source>
</reference>
<keyword evidence="2" id="KW-1185">Reference proteome</keyword>
<protein>
    <submittedName>
        <fullName evidence="1">Uncharacterized protein</fullName>
    </submittedName>
</protein>
<dbReference type="AlphaFoldDB" id="A0A6G1KVB7"/>
<organism evidence="1 2">
    <name type="scientific">Teratosphaeria nubilosa</name>
    <dbReference type="NCBI Taxonomy" id="161662"/>
    <lineage>
        <taxon>Eukaryota</taxon>
        <taxon>Fungi</taxon>
        <taxon>Dikarya</taxon>
        <taxon>Ascomycota</taxon>
        <taxon>Pezizomycotina</taxon>
        <taxon>Dothideomycetes</taxon>
        <taxon>Dothideomycetidae</taxon>
        <taxon>Mycosphaerellales</taxon>
        <taxon>Teratosphaeriaceae</taxon>
        <taxon>Teratosphaeria</taxon>
    </lineage>
</organism>
<evidence type="ECO:0000313" key="1">
    <source>
        <dbReference type="EMBL" id="KAF2764565.1"/>
    </source>
</evidence>
<name>A0A6G1KVB7_9PEZI</name>
<dbReference type="EMBL" id="ML995917">
    <property type="protein sequence ID" value="KAF2764565.1"/>
    <property type="molecule type" value="Genomic_DNA"/>
</dbReference>
<evidence type="ECO:0000313" key="2">
    <source>
        <dbReference type="Proteomes" id="UP000799436"/>
    </source>
</evidence>
<gene>
    <name evidence="1" type="ORF">EJ03DRAFT_331729</name>
</gene>
<proteinExistence type="predicted"/>
<accession>A0A6G1KVB7</accession>